<dbReference type="EMBL" id="JAUDUY010000015">
    <property type="protein sequence ID" value="MDM9632786.1"/>
    <property type="molecule type" value="Genomic_DNA"/>
</dbReference>
<gene>
    <name evidence="1" type="ORF">QU605_15010</name>
</gene>
<evidence type="ECO:0000313" key="1">
    <source>
        <dbReference type="EMBL" id="MDM9632786.1"/>
    </source>
</evidence>
<name>A0ABT7WIR0_9FLAO</name>
<dbReference type="RefSeq" id="WP_289726151.1">
    <property type="nucleotide sequence ID" value="NZ_JAUDUY010000015.1"/>
</dbReference>
<keyword evidence="2" id="KW-1185">Reference proteome</keyword>
<proteinExistence type="predicted"/>
<sequence>MTKRLLFRIIPAFLAFVALYLLSRSSEPGTSDYELLANAGYKKSDARGLFGDDYSEGGLPAVSSGSKAGPSDAYQFIRTTLLEAAIPVVPVGKFLNGNMPVTTPDDVNGPFAPALLSQTGAFSDMINLTVSPGV</sequence>
<organism evidence="1 2">
    <name type="scientific">Robiginitalea aurantiaca</name>
    <dbReference type="NCBI Taxonomy" id="3056915"/>
    <lineage>
        <taxon>Bacteria</taxon>
        <taxon>Pseudomonadati</taxon>
        <taxon>Bacteroidota</taxon>
        <taxon>Flavobacteriia</taxon>
        <taxon>Flavobacteriales</taxon>
        <taxon>Flavobacteriaceae</taxon>
        <taxon>Robiginitalea</taxon>
    </lineage>
</organism>
<protein>
    <submittedName>
        <fullName evidence="1">Uncharacterized protein</fullName>
    </submittedName>
</protein>
<reference evidence="1" key="1">
    <citation type="submission" date="2023-06" db="EMBL/GenBank/DDBJ databases">
        <title>Robiginitalea aurantiacus sp. nov. and Algoriphagus sediminis sp. nov., isolated from coastal sediment.</title>
        <authorList>
            <person name="Zhou Z.Y."/>
            <person name="An J."/>
            <person name="Jia Y.W."/>
            <person name="Du Z.J."/>
        </authorList>
    </citation>
    <scope>NUCLEOTIDE SEQUENCE</scope>
    <source>
        <strain evidence="1">M39</strain>
    </source>
</reference>
<dbReference type="Proteomes" id="UP001174839">
    <property type="component" value="Unassembled WGS sequence"/>
</dbReference>
<accession>A0ABT7WIR0</accession>
<comment type="caution">
    <text evidence="1">The sequence shown here is derived from an EMBL/GenBank/DDBJ whole genome shotgun (WGS) entry which is preliminary data.</text>
</comment>
<feature type="non-terminal residue" evidence="1">
    <location>
        <position position="134"/>
    </location>
</feature>
<evidence type="ECO:0000313" key="2">
    <source>
        <dbReference type="Proteomes" id="UP001174839"/>
    </source>
</evidence>